<proteinExistence type="predicted"/>
<dbReference type="Pfam" id="PF18962">
    <property type="entry name" value="Por_Secre_tail"/>
    <property type="match status" value="1"/>
</dbReference>
<accession>A0A4Z0PW15</accession>
<dbReference type="Pfam" id="PF19078">
    <property type="entry name" value="Big_12"/>
    <property type="match status" value="6"/>
</dbReference>
<dbReference type="Gene3D" id="2.120.10.30">
    <property type="entry name" value="TolB, C-terminal domain"/>
    <property type="match status" value="2"/>
</dbReference>
<comment type="caution">
    <text evidence="2">The sequence shown here is derived from an EMBL/GenBank/DDBJ whole genome shotgun (WGS) entry which is preliminary data.</text>
</comment>
<evidence type="ECO:0000313" key="2">
    <source>
        <dbReference type="EMBL" id="TGE21675.1"/>
    </source>
</evidence>
<dbReference type="InterPro" id="IPR026444">
    <property type="entry name" value="Secre_tail"/>
</dbReference>
<dbReference type="SUPFAM" id="SSF49313">
    <property type="entry name" value="Cadherin-like"/>
    <property type="match status" value="1"/>
</dbReference>
<dbReference type="SUPFAM" id="SSF49265">
    <property type="entry name" value="Fibronectin type III"/>
    <property type="match status" value="1"/>
</dbReference>
<dbReference type="EMBL" id="SRLC01000002">
    <property type="protein sequence ID" value="TGE21675.1"/>
    <property type="molecule type" value="Genomic_DNA"/>
</dbReference>
<dbReference type="NCBIfam" id="TIGR04183">
    <property type="entry name" value="Por_Secre_tail"/>
    <property type="match status" value="1"/>
</dbReference>
<dbReference type="PROSITE" id="PS50853">
    <property type="entry name" value="FN3"/>
    <property type="match status" value="1"/>
</dbReference>
<dbReference type="InterPro" id="IPR013783">
    <property type="entry name" value="Ig-like_fold"/>
</dbReference>
<organism evidence="2 3">
    <name type="scientific">Hymenobacter aquaticus</name>
    <dbReference type="NCBI Taxonomy" id="1867101"/>
    <lineage>
        <taxon>Bacteria</taxon>
        <taxon>Pseudomonadati</taxon>
        <taxon>Bacteroidota</taxon>
        <taxon>Cytophagia</taxon>
        <taxon>Cytophagales</taxon>
        <taxon>Hymenobacteraceae</taxon>
        <taxon>Hymenobacter</taxon>
    </lineage>
</organism>
<dbReference type="Gene3D" id="2.60.40.1800">
    <property type="match status" value="3"/>
</dbReference>
<dbReference type="SUPFAM" id="SSF63825">
    <property type="entry name" value="YWTD domain"/>
    <property type="match status" value="1"/>
</dbReference>
<evidence type="ECO:0000259" key="1">
    <source>
        <dbReference type="PROSITE" id="PS50853"/>
    </source>
</evidence>
<dbReference type="NCBIfam" id="NF033510">
    <property type="entry name" value="Ca_tandemer"/>
    <property type="match status" value="4"/>
</dbReference>
<dbReference type="GO" id="GO:0016020">
    <property type="term" value="C:membrane"/>
    <property type="evidence" value="ECO:0007669"/>
    <property type="project" value="InterPro"/>
</dbReference>
<keyword evidence="3" id="KW-1185">Reference proteome</keyword>
<dbReference type="InterPro" id="IPR011042">
    <property type="entry name" value="6-blade_b-propeller_TolB-like"/>
</dbReference>
<dbReference type="GO" id="GO:0005509">
    <property type="term" value="F:calcium ion binding"/>
    <property type="evidence" value="ECO:0007669"/>
    <property type="project" value="InterPro"/>
</dbReference>
<dbReference type="PANTHER" id="PTHR34677">
    <property type="match status" value="1"/>
</dbReference>
<evidence type="ECO:0000313" key="3">
    <source>
        <dbReference type="Proteomes" id="UP000297549"/>
    </source>
</evidence>
<sequence>MSLPFLSIIRRAMLPSDVGEPGRWRTAGQAYAGRLLAFLLLLLATSGAQAQTTANKIYWVQSSGTAADDRLASANLDGTGQTALASGASNFDNPNALWVDAANNIIYVGDGATTATTGIRTFSLTGTLLSTIVPGTSGAGINAVQVVGNKIYWVQSSGTAALDQVASANLDGTNRTTLISDNSATTFNNPQSLWVDAANNVIYVGDGANTGNTGISRFTLSGTYLNTIVAGVAGISINGLQVVGNKLYWVQSSGTAADDRLVSANLDGTGVTVLASGNSATTFNNPQSLRVDVPNSVIYVGDGANTGNTGISRFTLTGTYISTVVAGGVYSFNGIGNNSVAASAPTVTTTAAASITSTSAILGGNVTADGGATVTERGVVYSTTNTTPTTSDTKDTNGTGTGTFSETIGGLTAGTTYYVRAYAINSVGTSYGSVVSFTTPPNAPVVTAPANGSLLATTTPAYSGTATANSTVTVYVDGSAIGTTTATAGGTFSLTQPTALTQGSHTVFARASINGSAQSANSNTNSFVVDTTQPNVAISSTATSPTSTSPIPVTVTFSEPVTGFVQGDVTVGNGTISGFTGSGASYSFNVTPTANGTVTVNVPANVAQDAAGNFNTAATQFSITYTAPTATVVSITRLLPSPTATTQVSYRVVFSGNVSGLTTSNFSVTSSTGASVSSVSGSGASYTVVVNTGTGNGTLTLNVQNSAGISPTVTNVPYTLGETYTITKSFAAAPTLRIQAAGSASGNSDVTAFVDVVQVFSGGSPVANALQNGSFESNNVGASSFLYQSQGVVASPWTFGGAFSGVSRNNSAFGSTAFSGDAVLLLQSTNGDNNASASQNLAVPTGSYQVGFQAIQRNYTARDQRLNVFVNDVFVGSIQPNNIPTYDAFTSAAFSVTAPALTATISSTATSPTNTSPIPVTVTFSASVTGFVAGDVTVTGGTISGFTGSGTTYTFNVTPSANGTVTVNVPANVAVDANNTGNSAATQFSIVYQQLVTAVPVVTVPANGSLVSTSTPTYGGTAPANSTVQVYVDGVALPSTTTANGSGNWSIAQPTALSQGSHTVYATAQSNGQAVSANSNTNTFTVDSVRPAVAISSSAGANGSTTGTSPIPFSVTFSENVTGFVTGDITVTGGTISGFSGTSPGATFTFNVTPSANGTVTVNVPANVAQDAAGNGNTAATQFSIIYSQTVTATPVVTAPANGSLLNTATPAYSGTAVATATVTVYVDGISIGTTTASAGGSWTFTQPTALAQGSHTVYATAQLNGQAVSANSNTNTFIVDSVRPAVAISSSAGASGTTTSTSPLPFTVTFTESVTGFVAGDVSVSNGTISGFAGSGATYTFNVTPSANGTLTVDVPANVAVDAAGNGNTAATQFTFIYSQPVTPAPVVAEPANGSLVNNNRPIYGGTAAASSTVTVYVDGSAVGTTTTNSSGIWGLIQPTPLTQGSHTVYATAQLSGLAVSVNSNTNTFTVDTFPPTVVLSASGLTNGATTSTSPVLFSVSFSESVTGFVAGAVSVSNGTISNFAGSGLNYSFNVTPSANGTVTVNVPANVAQDQAGNGNTAATPFSFIYSQTVTAAPVVVVPANGSFVSTSTPTYGGTAPANSTVQVYVDGVALPSTTTANGSGNWSIAQPSALSQGSHTVYATAQLSGQAVSANSNTNTFTVDSVRPAVAISSSASNPTSTSPIPVSVTFSESVTGFVTGDVTVTGGTISGFSGSGANYSFNVTPSANGTVTVNVPANVSQDQAGNGNTAAPAYSVTFQAPTIAVNPATLPSGTQGTGYSQTLTASGGTAPYSFAVTAGALPTGLTLTTGGTLAGTPIVNGTFNFTVTATDNSAAPGPFSGSRSYSLVIAVPVVTATTWTGSNSSDWFTAVNWTSGVPTTSVDATIPTSPSGGRFPSLTTATANARNLTINSGARLTQTSGTLVLAGNLSNNGTFQPTGGTVNLGSTALISIAGSGTTRFWNLTIEANGALLATSAGAAVQRVLTLNGNFNTNGNPFTLESDATGTAMVINNNGATVIGQATMQRYIDPSRNTGLGYRHYSSPVQTTTVADLTTSGFSPVVNPDYNTQGNTVNPFPTVYGYDQARIVGTNATTQNFDYGYFSPSSLGDNLVRGRGYTVNIAASEKVDLIGTLNSGTVPVGSLSFGTEANSGWHLLGNPYPAPLDWNKARTNLPAGVIDAIYVYKSSTQYGGIYQFYQNGFGTLPNGTVPAMAGFFLRVNQPVASFNFQDAWRSTSYDSPVFNRPAADTRPALQLDLVSAQGVHDPAYVYFEEGATAGLDDHYDAEKLPNTTGLNLASVAVGKGLAVNGLPLLTTSTLVPLTVGVPVTGTYTLQAASLANFGTTSIYLRDAVTGQQIDLQQQSSYTFSASNAALITDRFSLSFGAVRPLGVGSNALAASVTLYPNPARKTAWIELPAALGRKPVTVSMLDAVGREVRKEVLPALGATAHALSLQELPVGVYLLRLSTEAGTITKRLIIE</sequence>
<dbReference type="Proteomes" id="UP000297549">
    <property type="component" value="Unassembled WGS sequence"/>
</dbReference>
<dbReference type="SMART" id="SM00710">
    <property type="entry name" value="PbH1"/>
    <property type="match status" value="9"/>
</dbReference>
<name>A0A4Z0PW15_9BACT</name>
<dbReference type="InterPro" id="IPR044048">
    <property type="entry name" value="Big_12"/>
</dbReference>
<dbReference type="InterPro" id="IPR015919">
    <property type="entry name" value="Cadherin-like_sf"/>
</dbReference>
<dbReference type="OrthoDB" id="9801383at2"/>
<dbReference type="InterPro" id="IPR006626">
    <property type="entry name" value="PbH1"/>
</dbReference>
<feature type="domain" description="Fibronectin type-III" evidence="1">
    <location>
        <begin position="344"/>
        <end position="442"/>
    </location>
</feature>
<dbReference type="InterPro" id="IPR036116">
    <property type="entry name" value="FN3_sf"/>
</dbReference>
<reference evidence="2 3" key="1">
    <citation type="submission" date="2019-04" db="EMBL/GenBank/DDBJ databases">
        <authorList>
            <person name="Feng G."/>
            <person name="Zhang J."/>
            <person name="Zhu H."/>
        </authorList>
    </citation>
    <scope>NUCLEOTIDE SEQUENCE [LARGE SCALE GENOMIC DNA]</scope>
    <source>
        <strain evidence="2 3">JCM 31653</strain>
    </source>
</reference>
<protein>
    <submittedName>
        <fullName evidence="2">T9SS type A sorting domain-containing protein</fullName>
    </submittedName>
</protein>
<dbReference type="Gene3D" id="2.60.40.10">
    <property type="entry name" value="Immunoglobulins"/>
    <property type="match status" value="5"/>
</dbReference>
<gene>
    <name evidence="2" type="ORF">E5K00_15490</name>
</gene>
<dbReference type="InterPro" id="IPR003961">
    <property type="entry name" value="FN3_dom"/>
</dbReference>
<dbReference type="PANTHER" id="PTHR34677:SF3">
    <property type="entry name" value="BACTERIAL IG-LIKE DOMAIN-CONTAINING PROTEIN"/>
    <property type="match status" value="1"/>
</dbReference>